<evidence type="ECO:0000256" key="16">
    <source>
        <dbReference type="ARBA" id="ARBA00023204"/>
    </source>
</evidence>
<reference evidence="24" key="1">
    <citation type="submission" date="2016-10" db="EMBL/GenBank/DDBJ databases">
        <authorList>
            <person name="Varghese N."/>
            <person name="Submissions S."/>
        </authorList>
    </citation>
    <scope>NUCLEOTIDE SEQUENCE [LARGE SCALE GENOMIC DNA]</scope>
    <source>
        <strain evidence="24">DSM 16477</strain>
    </source>
</reference>
<keyword evidence="6" id="KW-0540">Nuclease</keyword>
<keyword evidence="16" id="KW-0234">DNA repair</keyword>
<dbReference type="Pfam" id="PF13298">
    <property type="entry name" value="LigD_N"/>
    <property type="match status" value="1"/>
</dbReference>
<dbReference type="Gene3D" id="2.40.50.140">
    <property type="entry name" value="Nucleic acid-binding proteins"/>
    <property type="match status" value="1"/>
</dbReference>
<keyword evidence="7" id="KW-0479">Metal-binding</keyword>
<dbReference type="CDD" id="cd07906">
    <property type="entry name" value="Adenylation_DNA_ligase_LigD_LigC"/>
    <property type="match status" value="1"/>
</dbReference>
<comment type="catalytic activity">
    <reaction evidence="20">
        <text>ATP + (deoxyribonucleotide)n-3'-hydroxyl + 5'-phospho-(deoxyribonucleotide)m = (deoxyribonucleotide)n+m + AMP + diphosphate.</text>
        <dbReference type="EC" id="6.5.1.1"/>
    </reaction>
</comment>
<dbReference type="GO" id="GO:0046872">
    <property type="term" value="F:metal ion binding"/>
    <property type="evidence" value="ECO:0007669"/>
    <property type="project" value="UniProtKB-KW"/>
</dbReference>
<dbReference type="NCBIfam" id="TIGR02776">
    <property type="entry name" value="NHEJ_ligase_prk"/>
    <property type="match status" value="1"/>
</dbReference>
<dbReference type="GO" id="GO:0003677">
    <property type="term" value="F:DNA binding"/>
    <property type="evidence" value="ECO:0007669"/>
    <property type="project" value="UniProtKB-KW"/>
</dbReference>
<dbReference type="GO" id="GO:0006281">
    <property type="term" value="P:DNA repair"/>
    <property type="evidence" value="ECO:0007669"/>
    <property type="project" value="UniProtKB-KW"/>
</dbReference>
<evidence type="ECO:0000256" key="1">
    <source>
        <dbReference type="ARBA" id="ARBA00001936"/>
    </source>
</evidence>
<gene>
    <name evidence="23" type="ORF">SAMN04489759_103219</name>
</gene>
<keyword evidence="17" id="KW-0464">Manganese</keyword>
<evidence type="ECO:0000256" key="13">
    <source>
        <dbReference type="ARBA" id="ARBA00022932"/>
    </source>
</evidence>
<dbReference type="InterPro" id="IPR012340">
    <property type="entry name" value="NA-bd_OB-fold"/>
</dbReference>
<dbReference type="InterPro" id="IPR014144">
    <property type="entry name" value="LigD_PE_domain"/>
</dbReference>
<feature type="compositionally biased region" description="Basic and acidic residues" evidence="21">
    <location>
        <begin position="13"/>
        <end position="25"/>
    </location>
</feature>
<evidence type="ECO:0000256" key="21">
    <source>
        <dbReference type="SAM" id="MobiDB-lite"/>
    </source>
</evidence>
<dbReference type="AlphaFoldDB" id="A0A1G7P426"/>
<dbReference type="SUPFAM" id="SSF56747">
    <property type="entry name" value="Prim-pol domain"/>
    <property type="match status" value="1"/>
</dbReference>
<dbReference type="Proteomes" id="UP000199399">
    <property type="component" value="Unassembled WGS sequence"/>
</dbReference>
<evidence type="ECO:0000256" key="7">
    <source>
        <dbReference type="ARBA" id="ARBA00022723"/>
    </source>
</evidence>
<keyword evidence="14" id="KW-0238">DNA-binding</keyword>
<keyword evidence="3 23" id="KW-0436">Ligase</keyword>
<evidence type="ECO:0000256" key="20">
    <source>
        <dbReference type="ARBA" id="ARBA00034003"/>
    </source>
</evidence>
<proteinExistence type="predicted"/>
<dbReference type="GO" id="GO:0003887">
    <property type="term" value="F:DNA-directed DNA polymerase activity"/>
    <property type="evidence" value="ECO:0007669"/>
    <property type="project" value="UniProtKB-KW"/>
</dbReference>
<evidence type="ECO:0000256" key="15">
    <source>
        <dbReference type="ARBA" id="ARBA00023172"/>
    </source>
</evidence>
<dbReference type="GO" id="GO:0006310">
    <property type="term" value="P:DNA recombination"/>
    <property type="evidence" value="ECO:0007669"/>
    <property type="project" value="UniProtKB-KW"/>
</dbReference>
<evidence type="ECO:0000256" key="6">
    <source>
        <dbReference type="ARBA" id="ARBA00022722"/>
    </source>
</evidence>
<dbReference type="InterPro" id="IPR033651">
    <property type="entry name" value="PaeLigD_Pol-like"/>
</dbReference>
<evidence type="ECO:0000256" key="18">
    <source>
        <dbReference type="ARBA" id="ARBA00023268"/>
    </source>
</evidence>
<dbReference type="Pfam" id="PF01068">
    <property type="entry name" value="DNA_ligase_A_M"/>
    <property type="match status" value="1"/>
</dbReference>
<keyword evidence="4" id="KW-0808">Transferase</keyword>
<sequence>MAKNPDRLASYNAKRDFDQTEEPRGARGSGAGYSFVVQKHAASRLHYDFRLEWDGVLLSWAVTKGPSPAPSEKRLAVRTEDHPLDYGGFEGTIPKGQYGGGTVMLWDRGTWMPQGDVEKGLKDGKLKFTLQGHQMQGGWTLVRMRGQGKRENWLLIKERDDYARDKADGLTKGTARSIDSGRTMEEIAEGAPAQAVPDTSPKRSRKAPAFVKPQLAKLVSDAPEGDGWMHETKFDGYRCLVSLGKGGVRLFTRSGKDWTEKFAGLAGAFDALPCDAALLDGEVMAARVDGSSFSSLQKALKEGHPLVFFAFDLLSLDGEDFRDTPQEERRERLASLLSGVPKGGALRLSEHVVGHGPEVFKRACEAGAEGIISKRIDAPYRGRRSKNWLKAKCTRRQEFVIIGYSPSDKKGRPFASLLLGSHVGGELRYKGRVGTGFSADTMTELAAAMTARKTPPVKDVPSDVARDAKWVRADLVAEVDFTEFTADGIIRHGSFLGLRQDKDAASVTLEEPQDDPQEETDMGSDAKIGGVKISNADRKVFPDAGCTKGDVARHYERVGDRMIALMGQRPMSLFRCPSGIDGQCFFQKHDSGGMPDALSRVAIEESDGDEADYLYATRPESLIAAAQMGSLEYHIWGARVDRLDRPDRLVFDLDPDDGLAWKDVRAAAFEVRDALDALGLRSGAIVTGGKGVHVWLALRRTRGWDTLKLFSKTFAHVMSTQQPERYTATMSKAKRKGRVFIDYLRNERGATAIAPYSLRARAGAPVAVPVTWDELEKLDSANGFHMADMEARLKKPCPALAVQEDLQSLTDGVIEKLQAWSEG</sequence>
<evidence type="ECO:0000259" key="22">
    <source>
        <dbReference type="PROSITE" id="PS50160"/>
    </source>
</evidence>
<dbReference type="Pfam" id="PF04679">
    <property type="entry name" value="DNA_ligase_A_C"/>
    <property type="match status" value="1"/>
</dbReference>
<dbReference type="Gene3D" id="3.30.1490.70">
    <property type="match status" value="1"/>
</dbReference>
<dbReference type="Gene3D" id="3.90.920.10">
    <property type="entry name" value="DNA primase, PRIM domain"/>
    <property type="match status" value="1"/>
</dbReference>
<dbReference type="Gene3D" id="3.30.470.30">
    <property type="entry name" value="DNA ligase/mRNA capping enzyme"/>
    <property type="match status" value="1"/>
</dbReference>
<dbReference type="GO" id="GO:0005524">
    <property type="term" value="F:ATP binding"/>
    <property type="evidence" value="ECO:0007669"/>
    <property type="project" value="UniProtKB-KW"/>
</dbReference>
<dbReference type="NCBIfam" id="TIGR02778">
    <property type="entry name" value="ligD_pol"/>
    <property type="match status" value="1"/>
</dbReference>
<keyword evidence="5" id="KW-0548">Nucleotidyltransferase</keyword>
<dbReference type="RefSeq" id="WP_093740771.1">
    <property type="nucleotide sequence ID" value="NZ_FNBP01000003.1"/>
</dbReference>
<keyword evidence="18" id="KW-0511">Multifunctional enzyme</keyword>
<dbReference type="InterPro" id="IPR014146">
    <property type="entry name" value="LigD_ligase_dom"/>
</dbReference>
<dbReference type="Pfam" id="PF21686">
    <property type="entry name" value="LigD_Prim-Pol"/>
    <property type="match status" value="1"/>
</dbReference>
<dbReference type="SUPFAM" id="SSF56091">
    <property type="entry name" value="DNA ligase/mRNA capping enzyme, catalytic domain"/>
    <property type="match status" value="1"/>
</dbReference>
<dbReference type="NCBIfam" id="TIGR02779">
    <property type="entry name" value="NHEJ_ligase_lig"/>
    <property type="match status" value="1"/>
</dbReference>
<feature type="region of interest" description="Disordered" evidence="21">
    <location>
        <begin position="1"/>
        <end position="30"/>
    </location>
</feature>
<evidence type="ECO:0000256" key="5">
    <source>
        <dbReference type="ARBA" id="ARBA00022695"/>
    </source>
</evidence>
<dbReference type="NCBIfam" id="NF004628">
    <property type="entry name" value="PRK05972.1"/>
    <property type="match status" value="1"/>
</dbReference>
<dbReference type="PANTHER" id="PTHR42705">
    <property type="entry name" value="BIFUNCTIONAL NON-HOMOLOGOUS END JOINING PROTEIN LIGD"/>
    <property type="match status" value="1"/>
</dbReference>
<dbReference type="InterPro" id="IPR012310">
    <property type="entry name" value="DNA_ligase_ATP-dep_cent"/>
</dbReference>
<dbReference type="PROSITE" id="PS50160">
    <property type="entry name" value="DNA_LIGASE_A3"/>
    <property type="match status" value="1"/>
</dbReference>
<keyword evidence="9" id="KW-0227">DNA damage</keyword>
<keyword evidence="10" id="KW-0378">Hydrolase</keyword>
<evidence type="ECO:0000313" key="23">
    <source>
        <dbReference type="EMBL" id="SDF81072.1"/>
    </source>
</evidence>
<keyword evidence="12" id="KW-0067">ATP-binding</keyword>
<evidence type="ECO:0000256" key="8">
    <source>
        <dbReference type="ARBA" id="ARBA00022741"/>
    </source>
</evidence>
<dbReference type="CDD" id="cd07971">
    <property type="entry name" value="OBF_DNA_ligase_LigD"/>
    <property type="match status" value="1"/>
</dbReference>
<feature type="compositionally biased region" description="Acidic residues" evidence="21">
    <location>
        <begin position="511"/>
        <end position="522"/>
    </location>
</feature>
<dbReference type="InterPro" id="IPR012309">
    <property type="entry name" value="DNA_ligase_ATP-dep_C"/>
</dbReference>
<dbReference type="GO" id="GO:0003910">
    <property type="term" value="F:DNA ligase (ATP) activity"/>
    <property type="evidence" value="ECO:0007669"/>
    <property type="project" value="UniProtKB-EC"/>
</dbReference>
<evidence type="ECO:0000256" key="14">
    <source>
        <dbReference type="ARBA" id="ARBA00023125"/>
    </source>
</evidence>
<dbReference type="CDD" id="cd04862">
    <property type="entry name" value="PaeLigD_Pol_like"/>
    <property type="match status" value="1"/>
</dbReference>
<feature type="domain" description="ATP-dependent DNA ligase family profile" evidence="22">
    <location>
        <begin position="299"/>
        <end position="434"/>
    </location>
</feature>
<evidence type="ECO:0000256" key="2">
    <source>
        <dbReference type="ARBA" id="ARBA00012727"/>
    </source>
</evidence>
<evidence type="ECO:0000313" key="24">
    <source>
        <dbReference type="Proteomes" id="UP000199399"/>
    </source>
</evidence>
<evidence type="ECO:0000256" key="12">
    <source>
        <dbReference type="ARBA" id="ARBA00022840"/>
    </source>
</evidence>
<dbReference type="STRING" id="218672.SAMN04489759_103219"/>
<dbReference type="PANTHER" id="PTHR42705:SF2">
    <property type="entry name" value="BIFUNCTIONAL NON-HOMOLOGOUS END JOINING PROTEIN LIGD"/>
    <property type="match status" value="1"/>
</dbReference>
<accession>A0A1G7P426</accession>
<dbReference type="NCBIfam" id="TIGR02777">
    <property type="entry name" value="LigD_PE_dom"/>
    <property type="match status" value="1"/>
</dbReference>
<evidence type="ECO:0000256" key="11">
    <source>
        <dbReference type="ARBA" id="ARBA00022839"/>
    </source>
</evidence>
<keyword evidence="13" id="KW-0239">DNA-directed DNA polymerase</keyword>
<dbReference type="SUPFAM" id="SSF50249">
    <property type="entry name" value="Nucleic acid-binding proteins"/>
    <property type="match status" value="1"/>
</dbReference>
<keyword evidence="8" id="KW-0547">Nucleotide-binding</keyword>
<evidence type="ECO:0000256" key="9">
    <source>
        <dbReference type="ARBA" id="ARBA00022763"/>
    </source>
</evidence>
<evidence type="ECO:0000256" key="10">
    <source>
        <dbReference type="ARBA" id="ARBA00022801"/>
    </source>
</evidence>
<evidence type="ECO:0000256" key="3">
    <source>
        <dbReference type="ARBA" id="ARBA00022598"/>
    </source>
</evidence>
<comment type="cofactor">
    <cofactor evidence="1">
        <name>Mn(2+)</name>
        <dbReference type="ChEBI" id="CHEBI:29035"/>
    </cofactor>
</comment>
<evidence type="ECO:0000256" key="19">
    <source>
        <dbReference type="ARBA" id="ARBA00029943"/>
    </source>
</evidence>
<dbReference type="OrthoDB" id="9802472at2"/>
<organism evidence="23 24">
    <name type="scientific">Sulfitobacter delicatus</name>
    <dbReference type="NCBI Taxonomy" id="218672"/>
    <lineage>
        <taxon>Bacteria</taxon>
        <taxon>Pseudomonadati</taxon>
        <taxon>Pseudomonadota</taxon>
        <taxon>Alphaproteobacteria</taxon>
        <taxon>Rhodobacterales</taxon>
        <taxon>Roseobacteraceae</taxon>
        <taxon>Sulfitobacter</taxon>
    </lineage>
</organism>
<dbReference type="EC" id="6.5.1.1" evidence="2"/>
<protein>
    <recommendedName>
        <fullName evidence="2">DNA ligase (ATP)</fullName>
        <ecNumber evidence="2">6.5.1.1</ecNumber>
    </recommendedName>
    <alternativeName>
        <fullName evidence="19">NHEJ DNA polymerase</fullName>
    </alternativeName>
</protein>
<dbReference type="InterPro" id="IPR052171">
    <property type="entry name" value="NHEJ_LigD"/>
</dbReference>
<evidence type="ECO:0000256" key="17">
    <source>
        <dbReference type="ARBA" id="ARBA00023211"/>
    </source>
</evidence>
<dbReference type="InterPro" id="IPR014145">
    <property type="entry name" value="LigD_pol_dom"/>
</dbReference>
<dbReference type="InterPro" id="IPR014143">
    <property type="entry name" value="NHEJ_ligase_prk"/>
</dbReference>
<name>A0A1G7P426_9RHOB</name>
<keyword evidence="15" id="KW-0233">DNA recombination</keyword>
<dbReference type="EMBL" id="FNBP01000003">
    <property type="protein sequence ID" value="SDF81072.1"/>
    <property type="molecule type" value="Genomic_DNA"/>
</dbReference>
<keyword evidence="11" id="KW-0269">Exonuclease</keyword>
<feature type="region of interest" description="Disordered" evidence="21">
    <location>
        <begin position="188"/>
        <end position="207"/>
    </location>
</feature>
<dbReference type="GO" id="GO:0004527">
    <property type="term" value="F:exonuclease activity"/>
    <property type="evidence" value="ECO:0007669"/>
    <property type="project" value="UniProtKB-KW"/>
</dbReference>
<evidence type="ECO:0000256" key="4">
    <source>
        <dbReference type="ARBA" id="ARBA00022679"/>
    </source>
</evidence>
<feature type="region of interest" description="Disordered" evidence="21">
    <location>
        <begin position="506"/>
        <end position="525"/>
    </location>
</feature>
<keyword evidence="24" id="KW-1185">Reference proteome</keyword>